<evidence type="ECO:0000313" key="1">
    <source>
        <dbReference type="EMBL" id="EMS55456.1"/>
    </source>
</evidence>
<gene>
    <name evidence="1" type="ORF">TRIUR3_17613</name>
</gene>
<sequence>MESKFSGCLFYSSLHLPERLGQVVTNARSEPLNSSMLELLDKSSLSLLAAIPPGKPLPTSDVAVLRDFFNETEASTSDFYY</sequence>
<dbReference type="EMBL" id="KD170596">
    <property type="protein sequence ID" value="EMS55456.1"/>
    <property type="molecule type" value="Genomic_DNA"/>
</dbReference>
<accession>M7Z7C0</accession>
<organism evidence="1">
    <name type="scientific">Triticum urartu</name>
    <name type="common">Red wild einkorn</name>
    <name type="synonym">Crithodium urartu</name>
    <dbReference type="NCBI Taxonomy" id="4572"/>
    <lineage>
        <taxon>Eukaryota</taxon>
        <taxon>Viridiplantae</taxon>
        <taxon>Streptophyta</taxon>
        <taxon>Embryophyta</taxon>
        <taxon>Tracheophyta</taxon>
        <taxon>Spermatophyta</taxon>
        <taxon>Magnoliopsida</taxon>
        <taxon>Liliopsida</taxon>
        <taxon>Poales</taxon>
        <taxon>Poaceae</taxon>
        <taxon>BOP clade</taxon>
        <taxon>Pooideae</taxon>
        <taxon>Triticodae</taxon>
        <taxon>Triticeae</taxon>
        <taxon>Triticinae</taxon>
        <taxon>Triticum</taxon>
    </lineage>
</organism>
<reference evidence="1" key="1">
    <citation type="journal article" date="2013" name="Nature">
        <title>Draft genome of the wheat A-genome progenitor Triticum urartu.</title>
        <authorList>
            <person name="Ling H.Q."/>
            <person name="Zhao S."/>
            <person name="Liu D."/>
            <person name="Wang J."/>
            <person name="Sun H."/>
            <person name="Zhang C."/>
            <person name="Fan H."/>
            <person name="Li D."/>
            <person name="Dong L."/>
            <person name="Tao Y."/>
            <person name="Gao C."/>
            <person name="Wu H."/>
            <person name="Li Y."/>
            <person name="Cui Y."/>
            <person name="Guo X."/>
            <person name="Zheng S."/>
            <person name="Wang B."/>
            <person name="Yu K."/>
            <person name="Liang Q."/>
            <person name="Yang W."/>
            <person name="Lou X."/>
            <person name="Chen J."/>
            <person name="Feng M."/>
            <person name="Jian J."/>
            <person name="Zhang X."/>
            <person name="Luo G."/>
            <person name="Jiang Y."/>
            <person name="Liu J."/>
            <person name="Wang Z."/>
            <person name="Sha Y."/>
            <person name="Zhang B."/>
            <person name="Wu H."/>
            <person name="Tang D."/>
            <person name="Shen Q."/>
            <person name="Xue P."/>
            <person name="Zou S."/>
            <person name="Wang X."/>
            <person name="Liu X."/>
            <person name="Wang F."/>
            <person name="Yang Y."/>
            <person name="An X."/>
            <person name="Dong Z."/>
            <person name="Zhang K."/>
            <person name="Zhang X."/>
            <person name="Luo M.C."/>
            <person name="Dvorak J."/>
            <person name="Tong Y."/>
            <person name="Wang J."/>
            <person name="Yang H."/>
            <person name="Li Z."/>
            <person name="Wang D."/>
            <person name="Zhang A."/>
            <person name="Wang J."/>
        </authorList>
    </citation>
    <scope>NUCLEOTIDE SEQUENCE</scope>
</reference>
<name>M7Z7C0_TRIUA</name>
<protein>
    <submittedName>
        <fullName evidence="1">Uncharacterized protein</fullName>
    </submittedName>
</protein>
<proteinExistence type="predicted"/>
<dbReference type="AlphaFoldDB" id="M7Z7C0"/>